<keyword evidence="2" id="KW-1133">Transmembrane helix</keyword>
<evidence type="ECO:0000313" key="4">
    <source>
        <dbReference type="EMBL" id="SMX45370.1"/>
    </source>
</evidence>
<reference evidence="5" key="1">
    <citation type="submission" date="2017-05" db="EMBL/GenBank/DDBJ databases">
        <authorList>
            <person name="Rodrigo-Torres L."/>
            <person name="Arahal R. D."/>
            <person name="Lucena T."/>
        </authorList>
    </citation>
    <scope>NUCLEOTIDE SEQUENCE [LARGE SCALE GENOMIC DNA]</scope>
    <source>
        <strain evidence="5">CECT 8621</strain>
    </source>
</reference>
<accession>A0A238KRU3</accession>
<dbReference type="Proteomes" id="UP000202922">
    <property type="component" value="Unassembled WGS sequence"/>
</dbReference>
<dbReference type="RefSeq" id="WP_176438499.1">
    <property type="nucleotide sequence ID" value="NZ_FXYE01000002.1"/>
</dbReference>
<feature type="domain" description="Zinc finger/thioredoxin putative" evidence="3">
    <location>
        <begin position="1"/>
        <end position="36"/>
    </location>
</feature>
<keyword evidence="2" id="KW-0472">Membrane</keyword>
<protein>
    <recommendedName>
        <fullName evidence="3">Zinc finger/thioredoxin putative domain-containing protein</fullName>
    </recommendedName>
</protein>
<feature type="region of interest" description="Disordered" evidence="1">
    <location>
        <begin position="53"/>
        <end position="120"/>
    </location>
</feature>
<sequence length="270" mass="29374">MRLVCPNCDATYEVDDSVIPENGRDVQCSNCGHTWFQHAADSEETGDTAQAIAANDDENPTPADDTTGLEDDLAAPPPHEPKKQELDDSVLDVLREEAERETKARIDEAQPEPLESQPDLGLETSIAAAAIDAKDRMDRMRSGVSLEDEEIDGPRRDLLPDIEEINSTLRASSDLTTDDDTYEDEDTDAAEKEAQANSNFGTGFSLMILLGMLVVAVYLLAPLISETVPAAEPYLAKYVSALDNLRIVMNAKFAALAEQVTVFLTSLTAE</sequence>
<evidence type="ECO:0000256" key="1">
    <source>
        <dbReference type="SAM" id="MobiDB-lite"/>
    </source>
</evidence>
<evidence type="ECO:0000259" key="3">
    <source>
        <dbReference type="Pfam" id="PF13717"/>
    </source>
</evidence>
<dbReference type="Pfam" id="PF13717">
    <property type="entry name" value="Zn_ribbon_4"/>
    <property type="match status" value="1"/>
</dbReference>
<gene>
    <name evidence="4" type="ORF">COL8621_02777</name>
</gene>
<dbReference type="AlphaFoldDB" id="A0A238KRU3"/>
<evidence type="ECO:0000313" key="5">
    <source>
        <dbReference type="Proteomes" id="UP000202922"/>
    </source>
</evidence>
<organism evidence="4 5">
    <name type="scientific">Actibacterium lipolyticum</name>
    <dbReference type="NCBI Taxonomy" id="1524263"/>
    <lineage>
        <taxon>Bacteria</taxon>
        <taxon>Pseudomonadati</taxon>
        <taxon>Pseudomonadota</taxon>
        <taxon>Alphaproteobacteria</taxon>
        <taxon>Rhodobacterales</taxon>
        <taxon>Roseobacteraceae</taxon>
        <taxon>Actibacterium</taxon>
    </lineage>
</organism>
<feature type="compositionally biased region" description="Basic and acidic residues" evidence="1">
    <location>
        <begin position="93"/>
        <end position="108"/>
    </location>
</feature>
<name>A0A238KRU3_9RHOB</name>
<dbReference type="NCBIfam" id="TIGR02098">
    <property type="entry name" value="MJ0042_CXXC"/>
    <property type="match status" value="1"/>
</dbReference>
<keyword evidence="2" id="KW-0812">Transmembrane</keyword>
<feature type="transmembrane region" description="Helical" evidence="2">
    <location>
        <begin position="200"/>
        <end position="221"/>
    </location>
</feature>
<dbReference type="EMBL" id="FXYE01000002">
    <property type="protein sequence ID" value="SMX45370.1"/>
    <property type="molecule type" value="Genomic_DNA"/>
</dbReference>
<keyword evidence="5" id="KW-1185">Reference proteome</keyword>
<dbReference type="InterPro" id="IPR011723">
    <property type="entry name" value="Znf/thioredoxin_put"/>
</dbReference>
<proteinExistence type="predicted"/>
<evidence type="ECO:0000256" key="2">
    <source>
        <dbReference type="SAM" id="Phobius"/>
    </source>
</evidence>